<accession>A0A934MAI3</accession>
<dbReference type="AlphaFoldDB" id="A0A934MAI3"/>
<keyword evidence="3 5" id="KW-1133">Transmembrane helix</keyword>
<evidence type="ECO:0000256" key="3">
    <source>
        <dbReference type="ARBA" id="ARBA00022989"/>
    </source>
</evidence>
<organism evidence="6 7">
    <name type="scientific">Corynebacterium meridianum</name>
    <dbReference type="NCBI Taxonomy" id="2765363"/>
    <lineage>
        <taxon>Bacteria</taxon>
        <taxon>Bacillati</taxon>
        <taxon>Actinomycetota</taxon>
        <taxon>Actinomycetes</taxon>
        <taxon>Mycobacteriales</taxon>
        <taxon>Corynebacteriaceae</taxon>
        <taxon>Corynebacterium</taxon>
    </lineage>
</organism>
<dbReference type="GO" id="GO:0005886">
    <property type="term" value="C:plasma membrane"/>
    <property type="evidence" value="ECO:0007669"/>
    <property type="project" value="TreeGrafter"/>
</dbReference>
<dbReference type="EMBL" id="JAEIOS010000011">
    <property type="protein sequence ID" value="MBI8989093.1"/>
    <property type="molecule type" value="Genomic_DNA"/>
</dbReference>
<comment type="subcellular location">
    <subcellularLocation>
        <location evidence="1">Membrane</location>
        <topology evidence="1">Multi-pass membrane protein</topology>
    </subcellularLocation>
</comment>
<feature type="transmembrane region" description="Helical" evidence="5">
    <location>
        <begin position="25"/>
        <end position="58"/>
    </location>
</feature>
<evidence type="ECO:0000256" key="1">
    <source>
        <dbReference type="ARBA" id="ARBA00004141"/>
    </source>
</evidence>
<reference evidence="6" key="1">
    <citation type="submission" date="2020-12" db="EMBL/GenBank/DDBJ databases">
        <title>Genome public.</title>
        <authorList>
            <person name="Sun Q."/>
        </authorList>
    </citation>
    <scope>NUCLEOTIDE SEQUENCE</scope>
    <source>
        <strain evidence="6">CCM 8863</strain>
    </source>
</reference>
<keyword evidence="4 5" id="KW-0472">Membrane</keyword>
<proteinExistence type="predicted"/>
<dbReference type="PANTHER" id="PTHR33514:SF13">
    <property type="entry name" value="PROTEIN ABCI12, CHLOROPLASTIC"/>
    <property type="match status" value="1"/>
</dbReference>
<gene>
    <name evidence="6" type="ORF">JDV75_04885</name>
</gene>
<feature type="transmembrane region" description="Helical" evidence="5">
    <location>
        <begin position="70"/>
        <end position="87"/>
    </location>
</feature>
<evidence type="ECO:0000256" key="5">
    <source>
        <dbReference type="SAM" id="Phobius"/>
    </source>
</evidence>
<dbReference type="PANTHER" id="PTHR33514">
    <property type="entry name" value="PROTEIN ABCI12, CHLOROPLASTIC"/>
    <property type="match status" value="1"/>
</dbReference>
<evidence type="ECO:0000313" key="7">
    <source>
        <dbReference type="Proteomes" id="UP000645966"/>
    </source>
</evidence>
<name>A0A934MAI3_9CORY</name>
<keyword evidence="2 5" id="KW-0812">Transmembrane</keyword>
<comment type="caution">
    <text evidence="6">The sequence shown here is derived from an EMBL/GenBank/DDBJ whole genome shotgun (WGS) entry which is preliminary data.</text>
</comment>
<feature type="transmembrane region" description="Helical" evidence="5">
    <location>
        <begin position="93"/>
        <end position="112"/>
    </location>
</feature>
<evidence type="ECO:0000256" key="2">
    <source>
        <dbReference type="ARBA" id="ARBA00022692"/>
    </source>
</evidence>
<protein>
    <submittedName>
        <fullName evidence="6">Energy-coupling factor transporter transmembrane protein EcfT</fullName>
    </submittedName>
</protein>
<sequence>MSSIPMGVYVPGDTRVHRLNPTWKFVLLIVYIIASTLLIHSLPGAVACVLGVVALVAVARIPVRVAWGQVWPALPLLGFFAAFQWWQQGFEPAAVVFLLISSSIMAATLLTLTTRVSAMMDALEDSLRPLERFGVPAAKVSLAMSLTIRLIPLQLATVHEVLDARKARGATMSVAAFGTPVIVRSIRQAQRISDALLARGVDD</sequence>
<dbReference type="Proteomes" id="UP000645966">
    <property type="component" value="Unassembled WGS sequence"/>
</dbReference>
<keyword evidence="7" id="KW-1185">Reference proteome</keyword>
<evidence type="ECO:0000256" key="4">
    <source>
        <dbReference type="ARBA" id="ARBA00023136"/>
    </source>
</evidence>
<evidence type="ECO:0000313" key="6">
    <source>
        <dbReference type="EMBL" id="MBI8989093.1"/>
    </source>
</evidence>
<dbReference type="InterPro" id="IPR003339">
    <property type="entry name" value="ABC/ECF_trnsptr_transmembrane"/>
</dbReference>
<dbReference type="CDD" id="cd16914">
    <property type="entry name" value="EcfT"/>
    <property type="match status" value="1"/>
</dbReference>
<dbReference type="Pfam" id="PF02361">
    <property type="entry name" value="CbiQ"/>
    <property type="match status" value="1"/>
</dbReference>